<accession>A0AAV7I1M9</accession>
<name>A0AAV7I1M9_COTGL</name>
<dbReference type="EMBL" id="JAHXZJ010002609">
    <property type="protein sequence ID" value="KAH0539864.1"/>
    <property type="molecule type" value="Genomic_DNA"/>
</dbReference>
<dbReference type="AlphaFoldDB" id="A0AAV7I1M9"/>
<sequence length="435" mass="50360">MSQICPSSSHQLAAAALAFHRARRKFSNLSENNEGSCKGMITPTTTGMTATRTTLDKTGNASSKLRVSRDCCCLRNCKSAGDEYLFDEDKSNQHLGAVDAVGDSIVVGVFKMKNVTNNVDAVKETDKNEIDEFKDSLDYQFSYNAVDYNNQREAEVSSVVKRGKVYHEIKRNHCEQSNRNRKSVDRTSEPIDLLYKSDTRNDDGVVDFSRKLHEWERRTRDGPLMKIQRFSPSKLFKLEQESQQQEQQFINYHEDSHTRQKKCHLHHRRNYCQRHQRHYNSISSEYQEINFQKKRRCEHQRKMSKLNDYKSEEPQVFCKRCNAIRPINLKMIHTSVKDTDETGDDYEGQESVKGKGLIKHKDSMDILVEKFKNRKILGESKSKGKKVIPSWMKIDESLSCEKIPDQLTSDDATKELCCTDHRAKFLLIFSMLKSA</sequence>
<proteinExistence type="predicted"/>
<evidence type="ECO:0000313" key="2">
    <source>
        <dbReference type="Proteomes" id="UP000826195"/>
    </source>
</evidence>
<protein>
    <submittedName>
        <fullName evidence="1">Uncharacterized protein</fullName>
    </submittedName>
</protein>
<reference evidence="1 2" key="1">
    <citation type="journal article" date="2021" name="J. Hered.">
        <title>A chromosome-level genome assembly of the parasitoid wasp, Cotesia glomerata (Hymenoptera: Braconidae).</title>
        <authorList>
            <person name="Pinto B.J."/>
            <person name="Weis J.J."/>
            <person name="Gamble T."/>
            <person name="Ode P.J."/>
            <person name="Paul R."/>
            <person name="Zaspel J.M."/>
        </authorList>
    </citation>
    <scope>NUCLEOTIDE SEQUENCE [LARGE SCALE GENOMIC DNA]</scope>
    <source>
        <strain evidence="1">CgM1</strain>
    </source>
</reference>
<evidence type="ECO:0000313" key="1">
    <source>
        <dbReference type="EMBL" id="KAH0539864.1"/>
    </source>
</evidence>
<gene>
    <name evidence="1" type="ORF">KQX54_009251</name>
</gene>
<organism evidence="1 2">
    <name type="scientific">Cotesia glomerata</name>
    <name type="common">Lepidopteran parasitic wasp</name>
    <name type="synonym">Apanteles glomeratus</name>
    <dbReference type="NCBI Taxonomy" id="32391"/>
    <lineage>
        <taxon>Eukaryota</taxon>
        <taxon>Metazoa</taxon>
        <taxon>Ecdysozoa</taxon>
        <taxon>Arthropoda</taxon>
        <taxon>Hexapoda</taxon>
        <taxon>Insecta</taxon>
        <taxon>Pterygota</taxon>
        <taxon>Neoptera</taxon>
        <taxon>Endopterygota</taxon>
        <taxon>Hymenoptera</taxon>
        <taxon>Apocrita</taxon>
        <taxon>Ichneumonoidea</taxon>
        <taxon>Braconidae</taxon>
        <taxon>Microgastrinae</taxon>
        <taxon>Cotesia</taxon>
    </lineage>
</organism>
<keyword evidence="2" id="KW-1185">Reference proteome</keyword>
<dbReference type="Proteomes" id="UP000826195">
    <property type="component" value="Unassembled WGS sequence"/>
</dbReference>
<comment type="caution">
    <text evidence="1">The sequence shown here is derived from an EMBL/GenBank/DDBJ whole genome shotgun (WGS) entry which is preliminary data.</text>
</comment>